<evidence type="ECO:0000259" key="1">
    <source>
        <dbReference type="Pfam" id="PF13953"/>
    </source>
</evidence>
<dbReference type="InterPro" id="IPR043142">
    <property type="entry name" value="PapC-like_C_sf"/>
</dbReference>
<evidence type="ECO:0000313" key="2">
    <source>
        <dbReference type="EMBL" id="VEB93338.1"/>
    </source>
</evidence>
<proteinExistence type="predicted"/>
<dbReference type="InterPro" id="IPR042186">
    <property type="entry name" value="FimD_plug_dom"/>
</dbReference>
<dbReference type="Pfam" id="PF00577">
    <property type="entry name" value="Usher"/>
    <property type="match status" value="1"/>
</dbReference>
<dbReference type="EMBL" id="LR134204">
    <property type="protein sequence ID" value="VEB93338.1"/>
    <property type="molecule type" value="Genomic_DNA"/>
</dbReference>
<dbReference type="GO" id="GO:0009297">
    <property type="term" value="P:pilus assembly"/>
    <property type="evidence" value="ECO:0007669"/>
    <property type="project" value="InterPro"/>
</dbReference>
<dbReference type="AlphaFoldDB" id="A0A3S4J672"/>
<accession>A0A3S4J672</accession>
<dbReference type="Pfam" id="PF13953">
    <property type="entry name" value="PapC_C"/>
    <property type="match status" value="1"/>
</dbReference>
<name>A0A3S4J672_CITKO</name>
<dbReference type="GO" id="GO:0009279">
    <property type="term" value="C:cell outer membrane"/>
    <property type="evidence" value="ECO:0007669"/>
    <property type="project" value="TreeGrafter"/>
</dbReference>
<dbReference type="PANTHER" id="PTHR30451:SF5">
    <property type="entry name" value="SLR0019 PROTEIN"/>
    <property type="match status" value="1"/>
</dbReference>
<dbReference type="GO" id="GO:0015473">
    <property type="term" value="F:fimbrial usher porin activity"/>
    <property type="evidence" value="ECO:0007669"/>
    <property type="project" value="InterPro"/>
</dbReference>
<reference evidence="2 3" key="1">
    <citation type="submission" date="2018-12" db="EMBL/GenBank/DDBJ databases">
        <authorList>
            <consortium name="Pathogen Informatics"/>
        </authorList>
    </citation>
    <scope>NUCLEOTIDE SEQUENCE [LARGE SCALE GENOMIC DNA]</scope>
    <source>
        <strain evidence="2 3">NCTC11075</strain>
    </source>
</reference>
<gene>
    <name evidence="2" type="primary">htrE_7</name>
    <name evidence="2" type="ORF">NCTC11075_04219</name>
</gene>
<dbReference type="Gene3D" id="2.60.40.2070">
    <property type="match status" value="1"/>
</dbReference>
<protein>
    <submittedName>
        <fullName evidence="2">Putative outer membrane usher protein</fullName>
    </submittedName>
</protein>
<dbReference type="PANTHER" id="PTHR30451">
    <property type="entry name" value="OUTER MEMBRANE USHER PROTEIN"/>
    <property type="match status" value="1"/>
</dbReference>
<dbReference type="Proteomes" id="UP000270272">
    <property type="component" value="Chromosome"/>
</dbReference>
<dbReference type="InterPro" id="IPR000015">
    <property type="entry name" value="Fimb_usher"/>
</dbReference>
<evidence type="ECO:0000313" key="3">
    <source>
        <dbReference type="Proteomes" id="UP000270272"/>
    </source>
</evidence>
<dbReference type="Gene3D" id="2.60.40.2610">
    <property type="entry name" value="Outer membrane usher protein FimD, plug domain"/>
    <property type="match status" value="1"/>
</dbReference>
<feature type="domain" description="PapC-like C-terminal" evidence="1">
    <location>
        <begin position="54"/>
        <end position="117"/>
    </location>
</feature>
<sequence length="137" mass="14721">MPYASAYRENRVGLNISSLDADVEVKNTSETIVPRDGAVVLVNFETDEGRSLILELLRNDKGFIPLGADVLTDKGELVGAVGQAGQAYVRGVEDQGTLRVVWGKEAGSACTVNYHITDSAQKAGLTTILNNQLCHMQ</sequence>
<organism evidence="2 3">
    <name type="scientific">Citrobacter koseri</name>
    <name type="common">Citrobacter diversus</name>
    <dbReference type="NCBI Taxonomy" id="545"/>
    <lineage>
        <taxon>Bacteria</taxon>
        <taxon>Pseudomonadati</taxon>
        <taxon>Pseudomonadota</taxon>
        <taxon>Gammaproteobacteria</taxon>
        <taxon>Enterobacterales</taxon>
        <taxon>Enterobacteriaceae</taxon>
        <taxon>Citrobacter</taxon>
    </lineage>
</organism>
<dbReference type="InterPro" id="IPR025949">
    <property type="entry name" value="PapC-like_C"/>
</dbReference>